<organism>
    <name type="scientific">Serpula lacrymans var. lacrymans (strain S7.9)</name>
    <name type="common">Dry rot fungus</name>
    <dbReference type="NCBI Taxonomy" id="578457"/>
    <lineage>
        <taxon>Eukaryota</taxon>
        <taxon>Fungi</taxon>
        <taxon>Dikarya</taxon>
        <taxon>Basidiomycota</taxon>
        <taxon>Agaricomycotina</taxon>
        <taxon>Agaricomycetes</taxon>
        <taxon>Agaricomycetidae</taxon>
        <taxon>Boletales</taxon>
        <taxon>Coniophorineae</taxon>
        <taxon>Serpulaceae</taxon>
        <taxon>Serpula</taxon>
    </lineage>
</organism>
<feature type="transmembrane region" description="Helical" evidence="12">
    <location>
        <begin position="49"/>
        <end position="71"/>
    </location>
</feature>
<reference evidence="13" key="1">
    <citation type="submission" date="2011-04" db="EMBL/GenBank/DDBJ databases">
        <title>Evolution of plant cell wall degrading machinery underlies the functional diversity of forest fungi.</title>
        <authorList>
            <consortium name="US DOE Joint Genome Institute (JGI-PGF)"/>
            <person name="Eastwood D.C."/>
            <person name="Floudas D."/>
            <person name="Binder M."/>
            <person name="Majcherczyk A."/>
            <person name="Schneider P."/>
            <person name="Aerts A."/>
            <person name="Asiegbu F.O."/>
            <person name="Baker S.E."/>
            <person name="Barry K."/>
            <person name="Bendiksby M."/>
            <person name="Blumentritt M."/>
            <person name="Coutinho P.M."/>
            <person name="Cullen D."/>
            <person name="Cullen D."/>
            <person name="Gathman A."/>
            <person name="Goodell B."/>
            <person name="Henrissat B."/>
            <person name="Ihrmark K."/>
            <person name="Kauserud H."/>
            <person name="Kohler A."/>
            <person name="LaButti K."/>
            <person name="Lapidus A."/>
            <person name="Lavin J.L."/>
            <person name="Lee Y.-H."/>
            <person name="Lindquist E."/>
            <person name="Lilly W."/>
            <person name="Lucas S."/>
            <person name="Morin E."/>
            <person name="Murat C."/>
            <person name="Oguiza J.A."/>
            <person name="Park J."/>
            <person name="Pisabarro A.G."/>
            <person name="Riley R."/>
            <person name="Rosling A."/>
            <person name="Salamov A."/>
            <person name="Schmidt O."/>
            <person name="Schmutz J."/>
            <person name="Skrede I."/>
            <person name="Stenlid J."/>
            <person name="Wiebenga A."/>
            <person name="Xie X."/>
            <person name="Kues U."/>
            <person name="Hibbett D.S."/>
            <person name="Hoffmeister D."/>
            <person name="Hogberg N."/>
            <person name="Martin F."/>
            <person name="Grigoriev I.V."/>
            <person name="Watkinson S.C."/>
        </authorList>
    </citation>
    <scope>NUCLEOTIDE SEQUENCE</scope>
    <source>
        <strain evidence="13">S7.9</strain>
    </source>
</reference>
<gene>
    <name evidence="13" type="ORF">SERLADRAFT_463833</name>
</gene>
<feature type="transmembrane region" description="Helical" evidence="12">
    <location>
        <begin position="100"/>
        <end position="121"/>
    </location>
</feature>
<dbReference type="InterPro" id="IPR019168">
    <property type="entry name" value="NEP1-R1"/>
</dbReference>
<accession>F8NQK9</accession>
<dbReference type="RefSeq" id="XP_007316788.1">
    <property type="nucleotide sequence ID" value="XM_007316726.1"/>
</dbReference>
<evidence type="ECO:0000256" key="5">
    <source>
        <dbReference type="ARBA" id="ARBA00022692"/>
    </source>
</evidence>
<dbReference type="Proteomes" id="UP000008064">
    <property type="component" value="Unassembled WGS sequence"/>
</dbReference>
<keyword evidence="6 12" id="KW-1133">Transmembrane helix</keyword>
<protein>
    <recommendedName>
        <fullName evidence="10">Transmembrane protein 188</fullName>
    </recommendedName>
</protein>
<dbReference type="PANTHER" id="PTHR20996">
    <property type="entry name" value="NUCLEAR ENVELOPE PHOSPHATASE-REGULATORY SUBUNIT 1"/>
    <property type="match status" value="1"/>
</dbReference>
<evidence type="ECO:0000256" key="2">
    <source>
        <dbReference type="ARBA" id="ARBA00004496"/>
    </source>
</evidence>
<comment type="similarity">
    <text evidence="3">Belongs to the CNEP1R1 family.</text>
</comment>
<dbReference type="GeneID" id="18818639"/>
<feature type="region of interest" description="Disordered" evidence="11">
    <location>
        <begin position="267"/>
        <end position="328"/>
    </location>
</feature>
<dbReference type="EMBL" id="GL945432">
    <property type="protein sequence ID" value="EGO26615.1"/>
    <property type="molecule type" value="Genomic_DNA"/>
</dbReference>
<keyword evidence="8 12" id="KW-0472">Membrane</keyword>
<dbReference type="GO" id="GO:0019888">
    <property type="term" value="F:protein phosphatase regulator activity"/>
    <property type="evidence" value="ECO:0007669"/>
    <property type="project" value="InterPro"/>
</dbReference>
<dbReference type="HOGENOM" id="CLU_041822_0_0_1"/>
<evidence type="ECO:0000256" key="12">
    <source>
        <dbReference type="SAM" id="Phobius"/>
    </source>
</evidence>
<keyword evidence="5 12" id="KW-0812">Transmembrane</keyword>
<proteinExistence type="inferred from homology"/>
<sequence length="328" mass="36964">MARRPTPPHSKTSFHPPNDPATYRDLLLFEERLKTNAANLQRRKSRYQLFLGQLILVIGFLLSEVLLQTAFLTMPYKLVLQKALPEIYTVDKEVTPHPHLASGLLFVSVTTLVLFFASGMYSEKIAYANRYVPHANKALRNFNMYLNMRTPSLRSKISFNPLSFLFPRPAPIPPDSGSRQHSPTRANVERNSSIPISPIPPSSNPRGELIFSSRVDRPFRESYERYRSAFERKRDERERTAASKTWIGWIRLKMPWNKGYPPPAMYPAGTTPLRTPSSSLRGRASGSSGPTPTSSRRSSPMPGSSRSRTPPTRPPFPGGARNEGRGSE</sequence>
<feature type="region of interest" description="Disordered" evidence="11">
    <location>
        <begin position="173"/>
        <end position="211"/>
    </location>
</feature>
<dbReference type="KEGG" id="sla:SERLADRAFT_463833"/>
<dbReference type="PANTHER" id="PTHR20996:SF1">
    <property type="entry name" value="NUCLEAR ENVELOPE PHOSPHATASE-REGULATORY SUBUNIT 1"/>
    <property type="match status" value="1"/>
</dbReference>
<dbReference type="GO" id="GO:0071595">
    <property type="term" value="C:Nem1-Spo7 phosphatase complex"/>
    <property type="evidence" value="ECO:0007669"/>
    <property type="project" value="InterPro"/>
</dbReference>
<comment type="subcellular location">
    <subcellularLocation>
        <location evidence="2">Cytoplasm</location>
    </subcellularLocation>
    <subcellularLocation>
        <location evidence="1">Nucleus membrane</location>
        <topology evidence="1">Multi-pass membrane protein</topology>
    </subcellularLocation>
</comment>
<dbReference type="AlphaFoldDB" id="F8NQK9"/>
<keyword evidence="7" id="KW-0443">Lipid metabolism</keyword>
<evidence type="ECO:0000313" key="13">
    <source>
        <dbReference type="EMBL" id="EGO26615.1"/>
    </source>
</evidence>
<feature type="compositionally biased region" description="Low complexity" evidence="11">
    <location>
        <begin position="277"/>
        <end position="310"/>
    </location>
</feature>
<dbReference type="Pfam" id="PF03907">
    <property type="entry name" value="Spo7"/>
    <property type="match status" value="1"/>
</dbReference>
<name>F8NQK9_SERL9</name>
<dbReference type="GO" id="GO:0031965">
    <property type="term" value="C:nuclear membrane"/>
    <property type="evidence" value="ECO:0007669"/>
    <property type="project" value="UniProtKB-SubCell"/>
</dbReference>
<dbReference type="OrthoDB" id="5599171at2759"/>
<evidence type="ECO:0000256" key="1">
    <source>
        <dbReference type="ARBA" id="ARBA00004232"/>
    </source>
</evidence>
<evidence type="ECO:0000256" key="11">
    <source>
        <dbReference type="SAM" id="MobiDB-lite"/>
    </source>
</evidence>
<evidence type="ECO:0000256" key="7">
    <source>
        <dbReference type="ARBA" id="ARBA00023098"/>
    </source>
</evidence>
<evidence type="ECO:0000256" key="6">
    <source>
        <dbReference type="ARBA" id="ARBA00022989"/>
    </source>
</evidence>
<evidence type="ECO:0000256" key="4">
    <source>
        <dbReference type="ARBA" id="ARBA00022490"/>
    </source>
</evidence>
<dbReference type="GO" id="GO:0005737">
    <property type="term" value="C:cytoplasm"/>
    <property type="evidence" value="ECO:0007669"/>
    <property type="project" value="UniProtKB-SubCell"/>
</dbReference>
<keyword evidence="4" id="KW-0963">Cytoplasm</keyword>
<evidence type="ECO:0000256" key="3">
    <source>
        <dbReference type="ARBA" id="ARBA00010998"/>
    </source>
</evidence>
<evidence type="ECO:0000256" key="8">
    <source>
        <dbReference type="ARBA" id="ARBA00023136"/>
    </source>
</evidence>
<dbReference type="InterPro" id="IPR005605">
    <property type="entry name" value="Spo7"/>
</dbReference>
<keyword evidence="9" id="KW-0539">Nucleus</keyword>
<evidence type="ECO:0000256" key="10">
    <source>
        <dbReference type="ARBA" id="ARBA00030458"/>
    </source>
</evidence>
<evidence type="ECO:0000256" key="9">
    <source>
        <dbReference type="ARBA" id="ARBA00023242"/>
    </source>
</evidence>
<dbReference type="GO" id="GO:0006629">
    <property type="term" value="P:lipid metabolic process"/>
    <property type="evidence" value="ECO:0007669"/>
    <property type="project" value="UniProtKB-KW"/>
</dbReference>